<dbReference type="Pfam" id="PF18166">
    <property type="entry name" value="pP_pnuc_2"/>
    <property type="match status" value="1"/>
</dbReference>
<dbReference type="RefSeq" id="WP_092226097.1">
    <property type="nucleotide sequence ID" value="NZ_FNJI01000064.1"/>
</dbReference>
<sequence>MKVQIENIRGFLKTEFEKELFNAAVAYLDKTSDPLRFNSFSAAMRELSRHILQRLAPDVDVKKCSWFKVETNNGAPTRKQKVIYAVQGGLSEEFVDKNLDIEPKDEIKEVIESINLLSKYTHVNEKTFNIPQADCESLSIKVLDSFISIFQLVEQLRHEIHYSLHDYISTELDDTFMSNMFSDLDILSSQTIAETSELESFEIINITPEKIIITGNGNIEVSLNYGKYDDAAEIKDSFPYEFKCHSEIDEPRKIILYQHDIEVDTTSWYE</sequence>
<gene>
    <name evidence="3" type="ORF">SAMN05660330_04226</name>
</gene>
<organism evidence="3 4">
    <name type="scientific">Desulforhopalus singaporensis</name>
    <dbReference type="NCBI Taxonomy" id="91360"/>
    <lineage>
        <taxon>Bacteria</taxon>
        <taxon>Pseudomonadati</taxon>
        <taxon>Thermodesulfobacteriota</taxon>
        <taxon>Desulfobulbia</taxon>
        <taxon>Desulfobulbales</taxon>
        <taxon>Desulfocapsaceae</taxon>
        <taxon>Desulforhopalus</taxon>
    </lineage>
</organism>
<keyword evidence="4" id="KW-1185">Reference proteome</keyword>
<reference evidence="3 4" key="1">
    <citation type="submission" date="2016-10" db="EMBL/GenBank/DDBJ databases">
        <authorList>
            <person name="de Groot N.N."/>
        </authorList>
    </citation>
    <scope>NUCLEOTIDE SEQUENCE [LARGE SCALE GENOMIC DNA]</scope>
    <source>
        <strain evidence="3 4">DSM 12130</strain>
    </source>
</reference>
<dbReference type="InterPro" id="IPR041584">
    <property type="entry name" value="Put_pPIWI_pnuc_2"/>
</dbReference>
<evidence type="ECO:0000313" key="3">
    <source>
        <dbReference type="EMBL" id="SDP81709.1"/>
    </source>
</evidence>
<dbReference type="Pfam" id="PF18165">
    <property type="entry name" value="pP_pnuc_1"/>
    <property type="match status" value="1"/>
</dbReference>
<evidence type="ECO:0000259" key="2">
    <source>
        <dbReference type="Pfam" id="PF18166"/>
    </source>
</evidence>
<accession>A0A1H0VSY8</accession>
<name>A0A1H0VSY8_9BACT</name>
<dbReference type="Proteomes" id="UP000199073">
    <property type="component" value="Unassembled WGS sequence"/>
</dbReference>
<dbReference type="InterPro" id="IPR040556">
    <property type="entry name" value="pP_pnuc_1"/>
</dbReference>
<dbReference type="STRING" id="91360.SAMN05660330_04226"/>
<protein>
    <submittedName>
        <fullName evidence="3">Uncharacterized protein</fullName>
    </submittedName>
</protein>
<evidence type="ECO:0000313" key="4">
    <source>
        <dbReference type="Proteomes" id="UP000199073"/>
    </source>
</evidence>
<feature type="domain" description="Predicted pPIWI-associating nuclease group 2" evidence="2">
    <location>
        <begin position="154"/>
        <end position="269"/>
    </location>
</feature>
<dbReference type="AlphaFoldDB" id="A0A1H0VSY8"/>
<feature type="domain" description="Predicted pPIWI-associating nuclease" evidence="1">
    <location>
        <begin position="12"/>
        <end position="145"/>
    </location>
</feature>
<dbReference type="OrthoDB" id="712022at2"/>
<evidence type="ECO:0000259" key="1">
    <source>
        <dbReference type="Pfam" id="PF18165"/>
    </source>
</evidence>
<dbReference type="EMBL" id="FNJI01000064">
    <property type="protein sequence ID" value="SDP81709.1"/>
    <property type="molecule type" value="Genomic_DNA"/>
</dbReference>
<proteinExistence type="predicted"/>